<feature type="compositionally biased region" description="Polar residues" evidence="6">
    <location>
        <begin position="1"/>
        <end position="16"/>
    </location>
</feature>
<dbReference type="InterPro" id="IPR011598">
    <property type="entry name" value="bHLH_dom"/>
</dbReference>
<proteinExistence type="predicted"/>
<sequence>KPPLLSPSQKKANHIQSEQKRRANIRRGYEALCETVPALREAIRLMEAEQGTGLPDGQEEAGKKGKKRRSKKVNDDGERVDGRAGPKSECVVLQKTIEYVHELLSEREELFARYHQARSALVPGHPALQPIRPLDANGMPGMPLWEREWTGGANGDDEGDSDEEDN</sequence>
<dbReference type="SUPFAM" id="SSF47459">
    <property type="entry name" value="HLH, helix-loop-helix DNA-binding domain"/>
    <property type="match status" value="1"/>
</dbReference>
<dbReference type="Gene3D" id="4.10.280.10">
    <property type="entry name" value="Helix-loop-helix DNA-binding domain"/>
    <property type="match status" value="1"/>
</dbReference>
<dbReference type="InterPro" id="IPR036638">
    <property type="entry name" value="HLH_DNA-bd_sf"/>
</dbReference>
<dbReference type="Proteomes" id="UP000054196">
    <property type="component" value="Unassembled WGS sequence"/>
</dbReference>
<keyword evidence="4" id="KW-0804">Transcription</keyword>
<dbReference type="RefSeq" id="XP_007388854.1">
    <property type="nucleotide sequence ID" value="XM_007388792.1"/>
</dbReference>
<name>R7S108_PUNST</name>
<evidence type="ECO:0000256" key="3">
    <source>
        <dbReference type="ARBA" id="ARBA00023125"/>
    </source>
</evidence>
<feature type="domain" description="BHLH" evidence="7">
    <location>
        <begin position="9"/>
        <end position="103"/>
    </location>
</feature>
<dbReference type="eggNOG" id="ENOG502S7SS">
    <property type="taxonomic scope" value="Eukaryota"/>
</dbReference>
<feature type="region of interest" description="Disordered" evidence="6">
    <location>
        <begin position="47"/>
        <end position="87"/>
    </location>
</feature>
<dbReference type="GO" id="GO:0005634">
    <property type="term" value="C:nucleus"/>
    <property type="evidence" value="ECO:0007669"/>
    <property type="project" value="UniProtKB-SubCell"/>
</dbReference>
<dbReference type="EMBL" id="JH687557">
    <property type="protein sequence ID" value="EIN04065.1"/>
    <property type="molecule type" value="Genomic_DNA"/>
</dbReference>
<keyword evidence="9" id="KW-1185">Reference proteome</keyword>
<dbReference type="InterPro" id="IPR052207">
    <property type="entry name" value="Max-like/E-box_TFs"/>
</dbReference>
<evidence type="ECO:0000313" key="9">
    <source>
        <dbReference type="Proteomes" id="UP000054196"/>
    </source>
</evidence>
<keyword evidence="5" id="KW-0539">Nucleus</keyword>
<evidence type="ECO:0000256" key="6">
    <source>
        <dbReference type="SAM" id="MobiDB-lite"/>
    </source>
</evidence>
<dbReference type="OrthoDB" id="5778525at2759"/>
<dbReference type="PANTHER" id="PTHR15741">
    <property type="entry name" value="BASIC HELIX-LOOP-HELIX ZIP TRANSCRIPTION FACTOR"/>
    <property type="match status" value="1"/>
</dbReference>
<keyword evidence="3" id="KW-0238">DNA-binding</keyword>
<evidence type="ECO:0000313" key="8">
    <source>
        <dbReference type="EMBL" id="EIN04065.1"/>
    </source>
</evidence>
<dbReference type="GO" id="GO:0000981">
    <property type="term" value="F:DNA-binding transcription factor activity, RNA polymerase II-specific"/>
    <property type="evidence" value="ECO:0007669"/>
    <property type="project" value="TreeGrafter"/>
</dbReference>
<dbReference type="GO" id="GO:0046983">
    <property type="term" value="F:protein dimerization activity"/>
    <property type="evidence" value="ECO:0007669"/>
    <property type="project" value="InterPro"/>
</dbReference>
<feature type="compositionally biased region" description="Acidic residues" evidence="6">
    <location>
        <begin position="155"/>
        <end position="166"/>
    </location>
</feature>
<evidence type="ECO:0000256" key="2">
    <source>
        <dbReference type="ARBA" id="ARBA00023015"/>
    </source>
</evidence>
<accession>R7S108</accession>
<feature type="non-terminal residue" evidence="8">
    <location>
        <position position="1"/>
    </location>
</feature>
<feature type="compositionally biased region" description="Basic and acidic residues" evidence="6">
    <location>
        <begin position="72"/>
        <end position="86"/>
    </location>
</feature>
<protein>
    <recommendedName>
        <fullName evidence="7">BHLH domain-containing protein</fullName>
    </recommendedName>
</protein>
<evidence type="ECO:0000256" key="1">
    <source>
        <dbReference type="ARBA" id="ARBA00004123"/>
    </source>
</evidence>
<dbReference type="GeneID" id="18882135"/>
<feature type="non-terminal residue" evidence="8">
    <location>
        <position position="166"/>
    </location>
</feature>
<feature type="region of interest" description="Disordered" evidence="6">
    <location>
        <begin position="1"/>
        <end position="22"/>
    </location>
</feature>
<evidence type="ECO:0000259" key="7">
    <source>
        <dbReference type="PROSITE" id="PS50888"/>
    </source>
</evidence>
<dbReference type="PROSITE" id="PS50888">
    <property type="entry name" value="BHLH"/>
    <property type="match status" value="1"/>
</dbReference>
<gene>
    <name evidence="8" type="ORF">PUNSTDRAFT_30592</name>
</gene>
<organism evidence="8 9">
    <name type="scientific">Punctularia strigosozonata (strain HHB-11173)</name>
    <name type="common">White-rot fungus</name>
    <dbReference type="NCBI Taxonomy" id="741275"/>
    <lineage>
        <taxon>Eukaryota</taxon>
        <taxon>Fungi</taxon>
        <taxon>Dikarya</taxon>
        <taxon>Basidiomycota</taxon>
        <taxon>Agaricomycotina</taxon>
        <taxon>Agaricomycetes</taxon>
        <taxon>Corticiales</taxon>
        <taxon>Punctulariaceae</taxon>
        <taxon>Punctularia</taxon>
    </lineage>
</organism>
<keyword evidence="2" id="KW-0805">Transcription regulation</keyword>
<dbReference type="Pfam" id="PF00010">
    <property type="entry name" value="HLH"/>
    <property type="match status" value="1"/>
</dbReference>
<evidence type="ECO:0000256" key="4">
    <source>
        <dbReference type="ARBA" id="ARBA00023163"/>
    </source>
</evidence>
<dbReference type="KEGG" id="psq:PUNSTDRAFT_30592"/>
<reference evidence="9" key="1">
    <citation type="journal article" date="2012" name="Science">
        <title>The Paleozoic origin of enzymatic lignin decomposition reconstructed from 31 fungal genomes.</title>
        <authorList>
            <person name="Floudas D."/>
            <person name="Binder M."/>
            <person name="Riley R."/>
            <person name="Barry K."/>
            <person name="Blanchette R.A."/>
            <person name="Henrissat B."/>
            <person name="Martinez A.T."/>
            <person name="Otillar R."/>
            <person name="Spatafora J.W."/>
            <person name="Yadav J.S."/>
            <person name="Aerts A."/>
            <person name="Benoit I."/>
            <person name="Boyd A."/>
            <person name="Carlson A."/>
            <person name="Copeland A."/>
            <person name="Coutinho P.M."/>
            <person name="de Vries R.P."/>
            <person name="Ferreira P."/>
            <person name="Findley K."/>
            <person name="Foster B."/>
            <person name="Gaskell J."/>
            <person name="Glotzer D."/>
            <person name="Gorecki P."/>
            <person name="Heitman J."/>
            <person name="Hesse C."/>
            <person name="Hori C."/>
            <person name="Igarashi K."/>
            <person name="Jurgens J.A."/>
            <person name="Kallen N."/>
            <person name="Kersten P."/>
            <person name="Kohler A."/>
            <person name="Kuees U."/>
            <person name="Kumar T.K.A."/>
            <person name="Kuo A."/>
            <person name="LaButti K."/>
            <person name="Larrondo L.F."/>
            <person name="Lindquist E."/>
            <person name="Ling A."/>
            <person name="Lombard V."/>
            <person name="Lucas S."/>
            <person name="Lundell T."/>
            <person name="Martin R."/>
            <person name="McLaughlin D.J."/>
            <person name="Morgenstern I."/>
            <person name="Morin E."/>
            <person name="Murat C."/>
            <person name="Nagy L.G."/>
            <person name="Nolan M."/>
            <person name="Ohm R.A."/>
            <person name="Patyshakuliyeva A."/>
            <person name="Rokas A."/>
            <person name="Ruiz-Duenas F.J."/>
            <person name="Sabat G."/>
            <person name="Salamov A."/>
            <person name="Samejima M."/>
            <person name="Schmutz J."/>
            <person name="Slot J.C."/>
            <person name="St John F."/>
            <person name="Stenlid J."/>
            <person name="Sun H."/>
            <person name="Sun S."/>
            <person name="Syed K."/>
            <person name="Tsang A."/>
            <person name="Wiebenga A."/>
            <person name="Young D."/>
            <person name="Pisabarro A."/>
            <person name="Eastwood D.C."/>
            <person name="Martin F."/>
            <person name="Cullen D."/>
            <person name="Grigoriev I.V."/>
            <person name="Hibbett D.S."/>
        </authorList>
    </citation>
    <scope>NUCLEOTIDE SEQUENCE [LARGE SCALE GENOMIC DNA]</scope>
    <source>
        <strain evidence="9">HHB-11173 SS5</strain>
    </source>
</reference>
<dbReference type="PANTHER" id="PTHR15741:SF27">
    <property type="entry name" value="TRANSCRIPTION FACTOR AP-4"/>
    <property type="match status" value="1"/>
</dbReference>
<comment type="subcellular location">
    <subcellularLocation>
        <location evidence="1">Nucleus</location>
    </subcellularLocation>
</comment>
<dbReference type="OMA" id="TIEYIHA"/>
<evidence type="ECO:0000256" key="5">
    <source>
        <dbReference type="ARBA" id="ARBA00023242"/>
    </source>
</evidence>
<dbReference type="HOGENOM" id="CLU_1571054_0_0_1"/>
<feature type="region of interest" description="Disordered" evidence="6">
    <location>
        <begin position="137"/>
        <end position="166"/>
    </location>
</feature>
<dbReference type="GO" id="GO:0000978">
    <property type="term" value="F:RNA polymerase II cis-regulatory region sequence-specific DNA binding"/>
    <property type="evidence" value="ECO:0007669"/>
    <property type="project" value="TreeGrafter"/>
</dbReference>
<dbReference type="AlphaFoldDB" id="R7S108"/>